<proteinExistence type="predicted"/>
<accession>A0A6M1KVP5</accession>
<protein>
    <submittedName>
        <fullName evidence="2">Dienelactone hydrolase family protein</fullName>
    </submittedName>
</protein>
<dbReference type="InterPro" id="IPR002925">
    <property type="entry name" value="Dienelactn_hydro"/>
</dbReference>
<feature type="domain" description="Dienelactone hydrolase" evidence="1">
    <location>
        <begin position="42"/>
        <end position="254"/>
    </location>
</feature>
<dbReference type="PANTHER" id="PTHR46623:SF6">
    <property type="entry name" value="ALPHA_BETA-HYDROLASES SUPERFAMILY PROTEIN"/>
    <property type="match status" value="1"/>
</dbReference>
<dbReference type="SUPFAM" id="SSF53474">
    <property type="entry name" value="alpha/beta-Hydrolases"/>
    <property type="match status" value="1"/>
</dbReference>
<organism evidence="2 3">
    <name type="scientific">Verrucosispora sioxanthis</name>
    <dbReference type="NCBI Taxonomy" id="2499994"/>
    <lineage>
        <taxon>Bacteria</taxon>
        <taxon>Bacillati</taxon>
        <taxon>Actinomycetota</taxon>
        <taxon>Actinomycetes</taxon>
        <taxon>Micromonosporales</taxon>
        <taxon>Micromonosporaceae</taxon>
        <taxon>Micromonospora</taxon>
    </lineage>
</organism>
<reference evidence="2 3" key="1">
    <citation type="submission" date="2020-02" db="EMBL/GenBank/DDBJ databases">
        <title>Draft Genome Sequence of Verrucosispora sp. Strain CWR15, Isolated from Gulf of Mexico Sponge.</title>
        <authorList>
            <person name="Kennedy S.J."/>
            <person name="Cella E."/>
            <person name="Azarian T."/>
            <person name="Baker B.J."/>
            <person name="Shaw L.N."/>
        </authorList>
    </citation>
    <scope>NUCLEOTIDE SEQUENCE [LARGE SCALE GENOMIC DNA]</scope>
    <source>
        <strain evidence="2 3">CWR15</strain>
    </source>
</reference>
<dbReference type="InterPro" id="IPR051049">
    <property type="entry name" value="Dienelactone_hydrolase-like"/>
</dbReference>
<dbReference type="Gene3D" id="3.40.50.1820">
    <property type="entry name" value="alpha/beta hydrolase"/>
    <property type="match status" value="1"/>
</dbReference>
<dbReference type="InterPro" id="IPR029058">
    <property type="entry name" value="AB_hydrolase_fold"/>
</dbReference>
<dbReference type="EMBL" id="SAIY01000005">
    <property type="protein sequence ID" value="NGM14098.1"/>
    <property type="molecule type" value="Genomic_DNA"/>
</dbReference>
<dbReference type="PANTHER" id="PTHR46623">
    <property type="entry name" value="CARBOXYMETHYLENEBUTENOLIDASE-RELATED"/>
    <property type="match status" value="1"/>
</dbReference>
<comment type="caution">
    <text evidence="2">The sequence shown here is derived from an EMBL/GenBank/DDBJ whole genome shotgun (WGS) entry which is preliminary data.</text>
</comment>
<keyword evidence="3" id="KW-1185">Reference proteome</keyword>
<sequence>MCFAADASPPELPQERVRAVAGDLVPAQRLELISADGALVSAALAEAPQPGGPGVVILPDVRGLYPFYERLAERFAQAGHDAIVVDLFARTAGLAPRGDDFDFQPHLSATTLEQVQADIAAAVAVLRRRIGARPAVAIGFCFGGTHAFLAATNRGLDLDAVVGFYAKLSPGRLPRPAERAGSIGVPLLGLFGGDDPSIPADDITQFAMALRQAGVRHQLITYPNAPHSFFDISFDEHQQACGDAWHRVLDFLEHLPVSPR</sequence>
<dbReference type="AlphaFoldDB" id="A0A6M1KVP5"/>
<evidence type="ECO:0000259" key="1">
    <source>
        <dbReference type="Pfam" id="PF01738"/>
    </source>
</evidence>
<gene>
    <name evidence="2" type="ORF">ENC19_16155</name>
</gene>
<keyword evidence="2" id="KW-0378">Hydrolase</keyword>
<dbReference type="Proteomes" id="UP000478148">
    <property type="component" value="Unassembled WGS sequence"/>
</dbReference>
<evidence type="ECO:0000313" key="2">
    <source>
        <dbReference type="EMBL" id="NGM14098.1"/>
    </source>
</evidence>
<evidence type="ECO:0000313" key="3">
    <source>
        <dbReference type="Proteomes" id="UP000478148"/>
    </source>
</evidence>
<dbReference type="Pfam" id="PF01738">
    <property type="entry name" value="DLH"/>
    <property type="match status" value="1"/>
</dbReference>
<dbReference type="GO" id="GO:0016787">
    <property type="term" value="F:hydrolase activity"/>
    <property type="evidence" value="ECO:0007669"/>
    <property type="project" value="UniProtKB-KW"/>
</dbReference>
<name>A0A6M1KVP5_9ACTN</name>